<feature type="binding site" evidence="5">
    <location>
        <position position="149"/>
    </location>
    <ligand>
        <name>phosphoenolpyruvate</name>
        <dbReference type="ChEBI" id="CHEBI:58702"/>
    </ligand>
</feature>
<protein>
    <recommendedName>
        <fullName evidence="5">Phosphoenolpyruvate guanylyltransferase</fullName>
        <shortName evidence="5">PEP guanylyltransferase</shortName>
        <ecNumber evidence="5">2.7.7.105</ecNumber>
    </recommendedName>
</protein>
<evidence type="ECO:0000256" key="2">
    <source>
        <dbReference type="ARBA" id="ARBA00022695"/>
    </source>
</evidence>
<name>A0A1V2TIF0_9NOCA</name>
<dbReference type="GO" id="GO:0005525">
    <property type="term" value="F:GTP binding"/>
    <property type="evidence" value="ECO:0007669"/>
    <property type="project" value="UniProtKB-KW"/>
</dbReference>
<comment type="similarity">
    <text evidence="5">Belongs to the CofC family.</text>
</comment>
<dbReference type="AlphaFoldDB" id="A0A1V2TIF0"/>
<dbReference type="UniPathway" id="UPA00071"/>
<keyword evidence="3 5" id="KW-0547">Nucleotide-binding</keyword>
<reference evidence="6 7" key="1">
    <citation type="journal article" date="2016" name="Antonie Van Leeuwenhoek">
        <title>Nocardia donostiensis sp. nov., isolated from human respiratory specimens.</title>
        <authorList>
            <person name="Ercibengoa M."/>
            <person name="Bell M."/>
            <person name="Marimon J.M."/>
            <person name="Humrighouse B."/>
            <person name="Klenk H.P."/>
            <person name="Potter G."/>
            <person name="Perez-Trallero E."/>
        </authorList>
    </citation>
    <scope>NUCLEOTIDE SEQUENCE [LARGE SCALE GENOMIC DNA]</scope>
    <source>
        <strain evidence="6 7">X1655</strain>
    </source>
</reference>
<evidence type="ECO:0000256" key="3">
    <source>
        <dbReference type="ARBA" id="ARBA00022741"/>
    </source>
</evidence>
<dbReference type="EMBL" id="MUMY01000005">
    <property type="protein sequence ID" value="ONM49310.1"/>
    <property type="molecule type" value="Genomic_DNA"/>
</dbReference>
<keyword evidence="2 5" id="KW-0548">Nucleotidyltransferase</keyword>
<gene>
    <name evidence="5" type="primary">fbiD</name>
    <name evidence="6" type="ORF">B0T46_07985</name>
</gene>
<dbReference type="GO" id="GO:0052645">
    <property type="term" value="P:F420-0 metabolic process"/>
    <property type="evidence" value="ECO:0007669"/>
    <property type="project" value="UniProtKB-UniRule"/>
</dbReference>
<dbReference type="SUPFAM" id="SSF53448">
    <property type="entry name" value="Nucleotide-diphospho-sugar transferases"/>
    <property type="match status" value="1"/>
</dbReference>
<dbReference type="InterPro" id="IPR002835">
    <property type="entry name" value="CofC"/>
</dbReference>
<dbReference type="PANTHER" id="PTHR40392">
    <property type="entry name" value="2-PHOSPHO-L-LACTATE GUANYLYLTRANSFERASE"/>
    <property type="match status" value="1"/>
</dbReference>
<dbReference type="InterPro" id="IPR029044">
    <property type="entry name" value="Nucleotide-diphossugar_trans"/>
</dbReference>
<dbReference type="RefSeq" id="WP_077115838.1">
    <property type="nucleotide sequence ID" value="NZ_LOKT01000007.1"/>
</dbReference>
<dbReference type="OrthoDB" id="9151145at2"/>
<comment type="catalytic activity">
    <reaction evidence="5">
        <text>phosphoenolpyruvate + GTP + H(+) = enolpyruvoyl-2-diphospho-5'-guanosine + diphosphate</text>
        <dbReference type="Rhea" id="RHEA:30519"/>
        <dbReference type="ChEBI" id="CHEBI:15378"/>
        <dbReference type="ChEBI" id="CHEBI:33019"/>
        <dbReference type="ChEBI" id="CHEBI:37565"/>
        <dbReference type="ChEBI" id="CHEBI:58702"/>
        <dbReference type="ChEBI" id="CHEBI:143701"/>
        <dbReference type="EC" id="2.7.7.105"/>
    </reaction>
</comment>
<evidence type="ECO:0000256" key="1">
    <source>
        <dbReference type="ARBA" id="ARBA00022679"/>
    </source>
</evidence>
<evidence type="ECO:0000256" key="5">
    <source>
        <dbReference type="HAMAP-Rule" id="MF_02114"/>
    </source>
</evidence>
<evidence type="ECO:0000313" key="6">
    <source>
        <dbReference type="EMBL" id="ONM49310.1"/>
    </source>
</evidence>
<keyword evidence="4 5" id="KW-0342">GTP-binding</keyword>
<comment type="caution">
    <text evidence="6">The sequence shown here is derived from an EMBL/GenBank/DDBJ whole genome shotgun (WGS) entry which is preliminary data.</text>
</comment>
<dbReference type="Pfam" id="PF01983">
    <property type="entry name" value="CofC"/>
    <property type="match status" value="1"/>
</dbReference>
<comment type="pathway">
    <text evidence="5">Cofactor biosynthesis; coenzyme F420 biosynthesis.</text>
</comment>
<dbReference type="NCBIfam" id="TIGR03552">
    <property type="entry name" value="F420_cofC"/>
    <property type="match status" value="1"/>
</dbReference>
<dbReference type="EC" id="2.7.7.105" evidence="5"/>
<proteinExistence type="inferred from homology"/>
<dbReference type="Gene3D" id="3.90.550.10">
    <property type="entry name" value="Spore Coat Polysaccharide Biosynthesis Protein SpsA, Chain A"/>
    <property type="match status" value="1"/>
</dbReference>
<dbReference type="Proteomes" id="UP000188836">
    <property type="component" value="Unassembled WGS sequence"/>
</dbReference>
<sequence>MRPHAVHAVIAVKSLDRAKSRLAEHLRPPQRARLVLAMLADTVRAAAAVPAIASVTVVTPDPLVAELARSRGAMVHPEPVAQRSHSDPDKLNTALDSAAAALRRRHGPVDLLALQADLPALRPDELAAMFTAAPPATRSLVVDHAGSGTAALLAPAGIALRPRFGPGSARRHIGDGAAALGGDWPGLRLDVDTAADLDRALLLGAGTDTRALLCDIGWPHSVHQPVPRVC</sequence>
<keyword evidence="7" id="KW-1185">Reference proteome</keyword>
<dbReference type="PANTHER" id="PTHR40392:SF1">
    <property type="entry name" value="2-PHOSPHO-L-LACTATE GUANYLYLTRANSFERASE"/>
    <property type="match status" value="1"/>
</dbReference>
<comment type="function">
    <text evidence="5">Guanylyltransferase that catalyzes the activation of phosphoenolpyruvate (PEP) as enolpyruvoyl-2-diphospho-5'-guanosine, via the condensation of PEP with GTP. It is involved in the biosynthesis of coenzyme F420, a hydride carrier cofactor.</text>
</comment>
<dbReference type="HAMAP" id="MF_02114">
    <property type="entry name" value="CofC"/>
    <property type="match status" value="1"/>
</dbReference>
<dbReference type="STRING" id="1538463.B0T36_12245"/>
<dbReference type="GO" id="GO:0043814">
    <property type="term" value="F:phospholactate guanylyltransferase activity"/>
    <property type="evidence" value="ECO:0007669"/>
    <property type="project" value="InterPro"/>
</dbReference>
<organism evidence="6 7">
    <name type="scientific">Nocardia donostiensis</name>
    <dbReference type="NCBI Taxonomy" id="1538463"/>
    <lineage>
        <taxon>Bacteria</taxon>
        <taxon>Bacillati</taxon>
        <taxon>Actinomycetota</taxon>
        <taxon>Actinomycetes</taxon>
        <taxon>Mycobacteriales</taxon>
        <taxon>Nocardiaceae</taxon>
        <taxon>Nocardia</taxon>
    </lineage>
</organism>
<feature type="binding site" evidence="5">
    <location>
        <position position="168"/>
    </location>
    <ligand>
        <name>phosphoenolpyruvate</name>
        <dbReference type="ChEBI" id="CHEBI:58702"/>
    </ligand>
</feature>
<evidence type="ECO:0000313" key="7">
    <source>
        <dbReference type="Proteomes" id="UP000188836"/>
    </source>
</evidence>
<keyword evidence="1 5" id="KW-0808">Transferase</keyword>
<feature type="binding site" evidence="5">
    <location>
        <position position="165"/>
    </location>
    <ligand>
        <name>phosphoenolpyruvate</name>
        <dbReference type="ChEBI" id="CHEBI:58702"/>
    </ligand>
</feature>
<evidence type="ECO:0000256" key="4">
    <source>
        <dbReference type="ARBA" id="ARBA00023134"/>
    </source>
</evidence>
<accession>A0A1V2TIF0</accession>